<keyword evidence="7" id="KW-0238">DNA-binding</keyword>
<feature type="region of interest" description="Disordered" evidence="9">
    <location>
        <begin position="1586"/>
        <end position="1657"/>
    </location>
</feature>
<dbReference type="PROSITE" id="PS51192">
    <property type="entry name" value="HELICASE_ATP_BIND_1"/>
    <property type="match status" value="1"/>
</dbReference>
<dbReference type="InterPro" id="IPR038718">
    <property type="entry name" value="SNF2-like_sf"/>
</dbReference>
<keyword evidence="4" id="KW-0378">Hydrolase</keyword>
<keyword evidence="8" id="KW-0539">Nucleus</keyword>
<sequence>MSLESFLGEGVSIPTEEESTSCTPGFPDFKLSVGLDNPGTNPLINQMFSDEEDEESMAEENKSDEDLDEVDNEDFEEDEEKEYDDLDEEEDEDEDEDEINENGDDNSEEENSDESVDDLVDKDSKMNTMSENSVSESLTDDISGIINDLDKDFGVPADNAPDVVAASSPVVENVQNDDDKTFKKPENEKPESSKPKKRKRKKKEKGEGGPAKKKTKKGKTKKQGFMRKNIREIIQENELETTTLAAQNEEIERKRRLLEQQKALAAAVPSVPTQVSDATDAEEKDSQLKSLLQSMPDETPIEIKQEKDDDLILVDSEEEVKKKEKMEVIDISSDEDDDDDDAVQITKDEDFEVDPEDPNNGGNHINDDLNVADLDGRVQVNIGHPPEDDDIYLAPQIARVIKPHQIGGVRFLYDNLIESMERCRSSAGFGCILAHSMGLGKTIQMVSCIDIFLRHTTLKSVLLIVPINTLQNWVAEFNIWLPVHSVVGDNPDFIPRAFEIYLLNDSYKTTATRAKVIAEWHKSGGVLVMGYEMYRLLSSRRGYMGNLKKPGRKPSSPVVIDLEEEDRNKTHLLSMYEALVSPGPDVVVCDEGHRIKNSHAGISMALKNIRTRRRVVLTGYPLQNNLMEYWCMVDYVRPNYLGTKTEFSNMFERPVMNGQCMDSTEEDIKTMRHRAHVLHSLLEGFVQRRGHTVLQMALPPKQEFVLFIRMSPIQKALYKTFLESVVENFTAASAWSNHNPLRAFATCCKIWNHPDVLHKLLVQRKVAGVDDDLDIDPGNEGRAKKGSQKSKKPVEKQGSDKKEDVVCYDWAESLMENHIPGLLENGGKMVLLFTILDEAVAAGEKILVFSQSLFTLNLIEEFLSKHKVPRPDADCNWVKNKSYYRLDGSTGATERERMINAFNKPDSQAWLFLLSTRAGSLGVNLVGANRVVVMDASWNPCHDCQAVCRVYRFGQTRPSFIYRFVTDNTMEKKIYDRQINKQGMSDRVVDELNPQNHFSRRHVDNLLHYEDNDFPPVDTSNCEEKYNDPTLIKILQKNSHWITKMPFSHESLLIDKKELRLSKKEKRIAKQNYVNQKRQNISYSRPSYTAFYPKGPGGAPQQGPAITRVYPNRPIASVKPIITTPVPMRPKGLGQDRVNKAGVSVHKVVTTTDIMLPGSNTSSDAGAGVSGNKITAGQQIFIIKTPKGVYIRTSSGKIFSVRTKMPELSNATKIIVSSSGPTAVSSAITTTIISPSSAGLRPSNRATIVTPSHVSTTSANGNGQLSVFNPPPQASAHDTPTNILASIYSQSQQVNSLLKQQMLDTVASKPTTQTKELMSTMSDNGPMPTKTDKTFLSKTQDSSFLPTTQEGDFLATQNHNESFLTSSQEKSFLASSKEKSFLASSHEDDFLQTPHDMDMDFVSASRGKSFLPTSQDDSFLPSQEKGFLPTSQEQSYMPVSQDKDFLPTSNEKVFLPSTLEKSFLQSSRENSYLLASEENSFLPTSQKKDFLPVSHDKGYLPPTKSKFLQPMKDKNFLPDLSDPFGDNSASSSPGSMSSGNMSSPGVLSPAQVHPIQPQMPYSPYNMGQGNMSQGMGMGMNPYMNNQMLMPHANPMSNDSGMSSQSQQQNQQYFNMPSSSSASMGSGQSSDMSGIDKSNFGSTMQQQPSSSSSMMSSNMMQGFPFSPYPFPMPSPYLMQNGMPAPSPYMHMQGQYDYGQMGGNYNMPSYNPSGNMNVAANNQTGSWDHSSNIDQSGNTPQC</sequence>
<dbReference type="PROSITE" id="PS51194">
    <property type="entry name" value="HELICASE_CTER"/>
    <property type="match status" value="1"/>
</dbReference>
<feature type="region of interest" description="Disordered" evidence="9">
    <location>
        <begin position="264"/>
        <end position="308"/>
    </location>
</feature>
<keyword evidence="3" id="KW-0547">Nucleotide-binding</keyword>
<dbReference type="CDD" id="cd18793">
    <property type="entry name" value="SF2_C_SNF"/>
    <property type="match status" value="1"/>
</dbReference>
<feature type="compositionally biased region" description="Low complexity" evidence="9">
    <location>
        <begin position="1527"/>
        <end position="1544"/>
    </location>
</feature>
<proteinExistence type="inferred from homology"/>
<keyword evidence="13" id="KW-1185">Reference proteome</keyword>
<dbReference type="SMART" id="SM00490">
    <property type="entry name" value="HELICc"/>
    <property type="match status" value="1"/>
</dbReference>
<dbReference type="PANTHER" id="PTHR45797">
    <property type="entry name" value="RAD54-LIKE"/>
    <property type="match status" value="1"/>
</dbReference>
<evidence type="ECO:0000256" key="1">
    <source>
        <dbReference type="ARBA" id="ARBA00004123"/>
    </source>
</evidence>
<feature type="compositionally biased region" description="Acidic residues" evidence="9">
    <location>
        <begin position="332"/>
        <end position="342"/>
    </location>
</feature>
<dbReference type="GO" id="GO:0004386">
    <property type="term" value="F:helicase activity"/>
    <property type="evidence" value="ECO:0007669"/>
    <property type="project" value="UniProtKB-KW"/>
</dbReference>
<feature type="region of interest" description="Disordered" evidence="9">
    <location>
        <begin position="1718"/>
        <end position="1740"/>
    </location>
</feature>
<evidence type="ECO:0000256" key="4">
    <source>
        <dbReference type="ARBA" id="ARBA00022801"/>
    </source>
</evidence>
<feature type="compositionally biased region" description="Acidic residues" evidence="9">
    <location>
        <begin position="49"/>
        <end position="118"/>
    </location>
</feature>
<dbReference type="EMBL" id="NEDP02000459">
    <property type="protein sequence ID" value="OWF55874.1"/>
    <property type="molecule type" value="Genomic_DNA"/>
</dbReference>
<dbReference type="SUPFAM" id="SSF52540">
    <property type="entry name" value="P-loop containing nucleoside triphosphate hydrolases"/>
    <property type="match status" value="2"/>
</dbReference>
<dbReference type="GO" id="GO:0016887">
    <property type="term" value="F:ATP hydrolysis activity"/>
    <property type="evidence" value="ECO:0007669"/>
    <property type="project" value="InterPro"/>
</dbReference>
<dbReference type="InterPro" id="IPR000330">
    <property type="entry name" value="SNF2_N"/>
</dbReference>
<evidence type="ECO:0000256" key="7">
    <source>
        <dbReference type="ARBA" id="ARBA00023125"/>
    </source>
</evidence>
<dbReference type="Gene3D" id="3.40.50.10810">
    <property type="entry name" value="Tandem AAA-ATPase domain"/>
    <property type="match status" value="1"/>
</dbReference>
<comment type="similarity">
    <text evidence="2">Belongs to the SNF2/RAD54 helicase family.</text>
</comment>
<dbReference type="STRING" id="6573.A0A210R4N6"/>
<feature type="domain" description="Helicase ATP-binding" evidence="10">
    <location>
        <begin position="422"/>
        <end position="639"/>
    </location>
</feature>
<feature type="region of interest" description="Disordered" evidence="9">
    <location>
        <begin position="773"/>
        <end position="800"/>
    </location>
</feature>
<dbReference type="InterPro" id="IPR044574">
    <property type="entry name" value="ARIP4-like"/>
</dbReference>
<dbReference type="InterPro" id="IPR049730">
    <property type="entry name" value="SNF2/RAD54-like_C"/>
</dbReference>
<dbReference type="GO" id="GO:0003677">
    <property type="term" value="F:DNA binding"/>
    <property type="evidence" value="ECO:0007669"/>
    <property type="project" value="UniProtKB-KW"/>
</dbReference>
<evidence type="ECO:0000256" key="5">
    <source>
        <dbReference type="ARBA" id="ARBA00022806"/>
    </source>
</evidence>
<dbReference type="GO" id="GO:0005524">
    <property type="term" value="F:ATP binding"/>
    <property type="evidence" value="ECO:0007669"/>
    <property type="project" value="UniProtKB-KW"/>
</dbReference>
<evidence type="ECO:0000259" key="11">
    <source>
        <dbReference type="PROSITE" id="PS51194"/>
    </source>
</evidence>
<feature type="region of interest" description="Disordered" evidence="9">
    <location>
        <begin position="323"/>
        <end position="342"/>
    </location>
</feature>
<dbReference type="CDD" id="cd18069">
    <property type="entry name" value="DEXHc_ARIP4"/>
    <property type="match status" value="1"/>
</dbReference>
<protein>
    <submittedName>
        <fullName evidence="12">Helicase ARIP4</fullName>
    </submittedName>
</protein>
<feature type="region of interest" description="Disordered" evidence="9">
    <location>
        <begin position="1"/>
        <end position="227"/>
    </location>
</feature>
<dbReference type="GO" id="GO:0005634">
    <property type="term" value="C:nucleus"/>
    <property type="evidence" value="ECO:0007669"/>
    <property type="project" value="UniProtKB-SubCell"/>
</dbReference>
<dbReference type="PANTHER" id="PTHR45797:SF1">
    <property type="entry name" value="HELICASE ARIP4"/>
    <property type="match status" value="1"/>
</dbReference>
<evidence type="ECO:0000313" key="12">
    <source>
        <dbReference type="EMBL" id="OWF55874.1"/>
    </source>
</evidence>
<keyword evidence="6" id="KW-0067">ATP-binding</keyword>
<feature type="compositionally biased region" description="Polar residues" evidence="9">
    <location>
        <begin position="126"/>
        <end position="137"/>
    </location>
</feature>
<comment type="caution">
    <text evidence="12">The sequence shown here is derived from an EMBL/GenBank/DDBJ whole genome shotgun (WGS) entry which is preliminary data.</text>
</comment>
<feature type="compositionally biased region" description="Basic residues" evidence="9">
    <location>
        <begin position="211"/>
        <end position="225"/>
    </location>
</feature>
<reference evidence="12 13" key="1">
    <citation type="journal article" date="2017" name="Nat. Ecol. Evol.">
        <title>Scallop genome provides insights into evolution of bilaterian karyotype and development.</title>
        <authorList>
            <person name="Wang S."/>
            <person name="Zhang J."/>
            <person name="Jiao W."/>
            <person name="Li J."/>
            <person name="Xun X."/>
            <person name="Sun Y."/>
            <person name="Guo X."/>
            <person name="Huan P."/>
            <person name="Dong B."/>
            <person name="Zhang L."/>
            <person name="Hu X."/>
            <person name="Sun X."/>
            <person name="Wang J."/>
            <person name="Zhao C."/>
            <person name="Wang Y."/>
            <person name="Wang D."/>
            <person name="Huang X."/>
            <person name="Wang R."/>
            <person name="Lv J."/>
            <person name="Li Y."/>
            <person name="Zhang Z."/>
            <person name="Liu B."/>
            <person name="Lu W."/>
            <person name="Hui Y."/>
            <person name="Liang J."/>
            <person name="Zhou Z."/>
            <person name="Hou R."/>
            <person name="Li X."/>
            <person name="Liu Y."/>
            <person name="Li H."/>
            <person name="Ning X."/>
            <person name="Lin Y."/>
            <person name="Zhao L."/>
            <person name="Xing Q."/>
            <person name="Dou J."/>
            <person name="Li Y."/>
            <person name="Mao J."/>
            <person name="Guo H."/>
            <person name="Dou H."/>
            <person name="Li T."/>
            <person name="Mu C."/>
            <person name="Jiang W."/>
            <person name="Fu Q."/>
            <person name="Fu X."/>
            <person name="Miao Y."/>
            <person name="Liu J."/>
            <person name="Yu Q."/>
            <person name="Li R."/>
            <person name="Liao H."/>
            <person name="Li X."/>
            <person name="Kong Y."/>
            <person name="Jiang Z."/>
            <person name="Chourrout D."/>
            <person name="Li R."/>
            <person name="Bao Z."/>
        </authorList>
    </citation>
    <scope>NUCLEOTIDE SEQUENCE [LARGE SCALE GENOMIC DNA]</scope>
    <source>
        <strain evidence="12 13">PY_sf001</strain>
    </source>
</reference>
<dbReference type="Pfam" id="PF00176">
    <property type="entry name" value="SNF2-rel_dom"/>
    <property type="match status" value="1"/>
</dbReference>
<evidence type="ECO:0000256" key="3">
    <source>
        <dbReference type="ARBA" id="ARBA00022741"/>
    </source>
</evidence>
<dbReference type="InterPro" id="IPR044573">
    <property type="entry name" value="ARIP4_DEXHc"/>
</dbReference>
<evidence type="ECO:0000313" key="13">
    <source>
        <dbReference type="Proteomes" id="UP000242188"/>
    </source>
</evidence>
<evidence type="ECO:0000256" key="2">
    <source>
        <dbReference type="ARBA" id="ARBA00007025"/>
    </source>
</evidence>
<dbReference type="SMART" id="SM00487">
    <property type="entry name" value="DEXDc"/>
    <property type="match status" value="1"/>
</dbReference>
<feature type="compositionally biased region" description="Polar residues" evidence="9">
    <location>
        <begin position="38"/>
        <end position="48"/>
    </location>
</feature>
<dbReference type="InterPro" id="IPR014001">
    <property type="entry name" value="Helicase_ATP-bd"/>
</dbReference>
<feature type="compositionally biased region" description="Basic and acidic residues" evidence="9">
    <location>
        <begin position="177"/>
        <end position="194"/>
    </location>
</feature>
<dbReference type="InterPro" id="IPR027417">
    <property type="entry name" value="P-loop_NTPase"/>
</dbReference>
<gene>
    <name evidence="12" type="ORF">KP79_PYT11654</name>
</gene>
<feature type="domain" description="Helicase C-terminal" evidence="11">
    <location>
        <begin position="834"/>
        <end position="996"/>
    </location>
</feature>
<feature type="compositionally biased region" description="Low complexity" evidence="9">
    <location>
        <begin position="1595"/>
        <end position="1632"/>
    </location>
</feature>
<feature type="compositionally biased region" description="Low complexity" evidence="9">
    <location>
        <begin position="1641"/>
        <end position="1657"/>
    </location>
</feature>
<evidence type="ECO:0000259" key="10">
    <source>
        <dbReference type="PROSITE" id="PS51192"/>
    </source>
</evidence>
<evidence type="ECO:0000256" key="8">
    <source>
        <dbReference type="ARBA" id="ARBA00023242"/>
    </source>
</evidence>
<evidence type="ECO:0000256" key="9">
    <source>
        <dbReference type="SAM" id="MobiDB-lite"/>
    </source>
</evidence>
<dbReference type="InterPro" id="IPR001650">
    <property type="entry name" value="Helicase_C-like"/>
</dbReference>
<dbReference type="Pfam" id="PF00271">
    <property type="entry name" value="Helicase_C"/>
    <property type="match status" value="1"/>
</dbReference>
<comment type="subcellular location">
    <subcellularLocation>
        <location evidence="1">Nucleus</location>
    </subcellularLocation>
</comment>
<dbReference type="Proteomes" id="UP000242188">
    <property type="component" value="Unassembled WGS sequence"/>
</dbReference>
<evidence type="ECO:0000256" key="6">
    <source>
        <dbReference type="ARBA" id="ARBA00022840"/>
    </source>
</evidence>
<feature type="region of interest" description="Disordered" evidence="9">
    <location>
        <begin position="1501"/>
        <end position="1567"/>
    </location>
</feature>
<accession>A0A210R4N6</accession>
<name>A0A210R4N6_MIZYE</name>
<dbReference type="Gene3D" id="3.40.50.300">
    <property type="entry name" value="P-loop containing nucleotide triphosphate hydrolases"/>
    <property type="match status" value="1"/>
</dbReference>
<organism evidence="12 13">
    <name type="scientific">Mizuhopecten yessoensis</name>
    <name type="common">Japanese scallop</name>
    <name type="synonym">Patinopecten yessoensis</name>
    <dbReference type="NCBI Taxonomy" id="6573"/>
    <lineage>
        <taxon>Eukaryota</taxon>
        <taxon>Metazoa</taxon>
        <taxon>Spiralia</taxon>
        <taxon>Lophotrochozoa</taxon>
        <taxon>Mollusca</taxon>
        <taxon>Bivalvia</taxon>
        <taxon>Autobranchia</taxon>
        <taxon>Pteriomorphia</taxon>
        <taxon>Pectinida</taxon>
        <taxon>Pectinoidea</taxon>
        <taxon>Pectinidae</taxon>
        <taxon>Mizuhopecten</taxon>
    </lineage>
</organism>
<keyword evidence="5 12" id="KW-0347">Helicase</keyword>
<feature type="compositionally biased region" description="Low complexity" evidence="9">
    <location>
        <begin position="155"/>
        <end position="171"/>
    </location>
</feature>
<dbReference type="OrthoDB" id="2020972at2759"/>